<comment type="caution">
    <text evidence="1">The sequence shown here is derived from an EMBL/GenBank/DDBJ whole genome shotgun (WGS) entry which is preliminary data.</text>
</comment>
<gene>
    <name evidence="1" type="ORF">MtrunA17_Chr7g0260351</name>
</gene>
<accession>A0A396H6H9</accession>
<dbReference type="AlphaFoldDB" id="A0A396H6H9"/>
<dbReference type="EMBL" id="PSQE01000007">
    <property type="protein sequence ID" value="RHN48121.1"/>
    <property type="molecule type" value="Genomic_DNA"/>
</dbReference>
<sequence>MKFVDGASLFPFLFHDHKTKVQTIVKFKREEKNIKPTRLTTNRIFTQKANSVMILDHQLLRTILHLLNHLHLLS</sequence>
<organism evidence="1 2">
    <name type="scientific">Medicago truncatula</name>
    <name type="common">Barrel medic</name>
    <name type="synonym">Medicago tribuloides</name>
    <dbReference type="NCBI Taxonomy" id="3880"/>
    <lineage>
        <taxon>Eukaryota</taxon>
        <taxon>Viridiplantae</taxon>
        <taxon>Streptophyta</taxon>
        <taxon>Embryophyta</taxon>
        <taxon>Tracheophyta</taxon>
        <taxon>Spermatophyta</taxon>
        <taxon>Magnoliopsida</taxon>
        <taxon>eudicotyledons</taxon>
        <taxon>Gunneridae</taxon>
        <taxon>Pentapetalae</taxon>
        <taxon>rosids</taxon>
        <taxon>fabids</taxon>
        <taxon>Fabales</taxon>
        <taxon>Fabaceae</taxon>
        <taxon>Papilionoideae</taxon>
        <taxon>50 kb inversion clade</taxon>
        <taxon>NPAAA clade</taxon>
        <taxon>Hologalegina</taxon>
        <taxon>IRL clade</taxon>
        <taxon>Trifolieae</taxon>
        <taxon>Medicago</taxon>
    </lineage>
</organism>
<reference evidence="2" key="1">
    <citation type="journal article" date="2018" name="Nat. Plants">
        <title>Whole-genome landscape of Medicago truncatula symbiotic genes.</title>
        <authorList>
            <person name="Pecrix Y."/>
            <person name="Staton S.E."/>
            <person name="Sallet E."/>
            <person name="Lelandais-Briere C."/>
            <person name="Moreau S."/>
            <person name="Carrere S."/>
            <person name="Blein T."/>
            <person name="Jardinaud M.F."/>
            <person name="Latrasse D."/>
            <person name="Zouine M."/>
            <person name="Zahm M."/>
            <person name="Kreplak J."/>
            <person name="Mayjonade B."/>
            <person name="Satge C."/>
            <person name="Perez M."/>
            <person name="Cauet S."/>
            <person name="Marande W."/>
            <person name="Chantry-Darmon C."/>
            <person name="Lopez-Roques C."/>
            <person name="Bouchez O."/>
            <person name="Berard A."/>
            <person name="Debelle F."/>
            <person name="Munos S."/>
            <person name="Bendahmane A."/>
            <person name="Berges H."/>
            <person name="Niebel A."/>
            <person name="Buitink J."/>
            <person name="Frugier F."/>
            <person name="Benhamed M."/>
            <person name="Crespi M."/>
            <person name="Gouzy J."/>
            <person name="Gamas P."/>
        </authorList>
    </citation>
    <scope>NUCLEOTIDE SEQUENCE [LARGE SCALE GENOMIC DNA]</scope>
    <source>
        <strain evidence="2">cv. Jemalong A17</strain>
    </source>
</reference>
<evidence type="ECO:0000313" key="2">
    <source>
        <dbReference type="Proteomes" id="UP000265566"/>
    </source>
</evidence>
<dbReference type="Proteomes" id="UP000265566">
    <property type="component" value="Chromosome 7"/>
</dbReference>
<name>A0A396H6H9_MEDTR</name>
<protein>
    <submittedName>
        <fullName evidence="1">Uncharacterized protein</fullName>
    </submittedName>
</protein>
<evidence type="ECO:0000313" key="1">
    <source>
        <dbReference type="EMBL" id="RHN48121.1"/>
    </source>
</evidence>
<dbReference type="Gramene" id="rna42801">
    <property type="protein sequence ID" value="RHN48121.1"/>
    <property type="gene ID" value="gene42801"/>
</dbReference>
<proteinExistence type="predicted"/>